<dbReference type="InterPro" id="IPR009010">
    <property type="entry name" value="Asp_de-COase-like_dom_sf"/>
</dbReference>
<dbReference type="SMART" id="SM01073">
    <property type="entry name" value="CDC48_N"/>
    <property type="match status" value="1"/>
</dbReference>
<dbReference type="PANTHER" id="PTHR23077:SF171">
    <property type="entry name" value="NUCLEAR VALOSIN-CONTAINING PROTEIN-LIKE"/>
    <property type="match status" value="1"/>
</dbReference>
<accession>A0ABT6GZI7</accession>
<dbReference type="InterPro" id="IPR003593">
    <property type="entry name" value="AAA+_ATPase"/>
</dbReference>
<organism evidence="7 8">
    <name type="scientific">Mycolicibacterium gadium</name>
    <name type="common">Mycobacterium gadium</name>
    <dbReference type="NCBI Taxonomy" id="1794"/>
    <lineage>
        <taxon>Bacteria</taxon>
        <taxon>Bacillati</taxon>
        <taxon>Actinomycetota</taxon>
        <taxon>Actinomycetes</taxon>
        <taxon>Mycobacteriales</taxon>
        <taxon>Mycobacteriaceae</taxon>
        <taxon>Mycolicibacterium</taxon>
    </lineage>
</organism>
<evidence type="ECO:0000259" key="4">
    <source>
        <dbReference type="SMART" id="SM00382"/>
    </source>
</evidence>
<dbReference type="InterPro" id="IPR003338">
    <property type="entry name" value="CDC4_N-term_subdom"/>
</dbReference>
<keyword evidence="8" id="KW-1185">Reference proteome</keyword>
<evidence type="ECO:0000259" key="5">
    <source>
        <dbReference type="SMART" id="SM01072"/>
    </source>
</evidence>
<proteinExistence type="inferred from homology"/>
<protein>
    <submittedName>
        <fullName evidence="7">AAA family ATPase</fullName>
    </submittedName>
</protein>
<evidence type="ECO:0000256" key="1">
    <source>
        <dbReference type="ARBA" id="ARBA00022741"/>
    </source>
</evidence>
<keyword evidence="1 3" id="KW-0547">Nucleotide-binding</keyword>
<dbReference type="Gene3D" id="3.40.50.300">
    <property type="entry name" value="P-loop containing nucleotide triphosphate hydrolases"/>
    <property type="match status" value="2"/>
</dbReference>
<feature type="domain" description="AAA+ ATPase" evidence="4">
    <location>
        <begin position="493"/>
        <end position="630"/>
    </location>
</feature>
<comment type="caution">
    <text evidence="7">The sequence shown here is derived from an EMBL/GenBank/DDBJ whole genome shotgun (WGS) entry which is preliminary data.</text>
</comment>
<dbReference type="Gene3D" id="1.10.8.60">
    <property type="match status" value="2"/>
</dbReference>
<feature type="domain" description="CDC48" evidence="5">
    <location>
        <begin position="103"/>
        <end position="185"/>
    </location>
</feature>
<dbReference type="InterPro" id="IPR041569">
    <property type="entry name" value="AAA_lid_3"/>
</dbReference>
<keyword evidence="2 3" id="KW-0067">ATP-binding</keyword>
<dbReference type="PROSITE" id="PS00674">
    <property type="entry name" value="AAA"/>
    <property type="match status" value="1"/>
</dbReference>
<dbReference type="Gene3D" id="2.40.40.20">
    <property type="match status" value="1"/>
</dbReference>
<dbReference type="EMBL" id="JAKZMO010000038">
    <property type="protein sequence ID" value="MDG5486617.1"/>
    <property type="molecule type" value="Genomic_DNA"/>
</dbReference>
<dbReference type="Pfam" id="PF17862">
    <property type="entry name" value="AAA_lid_3"/>
    <property type="match status" value="2"/>
</dbReference>
<feature type="domain" description="CDC48 N-terminal subdomain" evidence="6">
    <location>
        <begin position="2"/>
        <end position="86"/>
    </location>
</feature>
<dbReference type="SUPFAM" id="SSF50692">
    <property type="entry name" value="ADC-like"/>
    <property type="match status" value="1"/>
</dbReference>
<dbReference type="InterPro" id="IPR004201">
    <property type="entry name" value="Cdc48_dom2"/>
</dbReference>
<dbReference type="Pfam" id="PF02359">
    <property type="entry name" value="CDC48_N"/>
    <property type="match status" value="1"/>
</dbReference>
<dbReference type="Proteomes" id="UP001154266">
    <property type="component" value="Unassembled WGS sequence"/>
</dbReference>
<reference evidence="7" key="1">
    <citation type="journal article" date="2023" name="Environ. Microbiol.">
        <title>The 2-methylpropene degradation pathway in Mycobacteriaceae family strains.</title>
        <authorList>
            <person name="Helbich S."/>
            <person name="Barrantes I."/>
            <person name="Dos Anjos Borges L.G."/>
            <person name="Pieper D.H."/>
            <person name="Vainshtein Y."/>
            <person name="Sohn K."/>
            <person name="Engesser K.H."/>
        </authorList>
    </citation>
    <scope>NUCLEOTIDE SEQUENCE</scope>
    <source>
        <strain evidence="7">IBE100</strain>
    </source>
</reference>
<dbReference type="SMART" id="SM00382">
    <property type="entry name" value="AAA"/>
    <property type="match status" value="2"/>
</dbReference>
<evidence type="ECO:0000256" key="3">
    <source>
        <dbReference type="RuleBase" id="RU003651"/>
    </source>
</evidence>
<dbReference type="CDD" id="cd19511">
    <property type="entry name" value="RecA-like_CDC48_r2-like"/>
    <property type="match status" value="1"/>
</dbReference>
<evidence type="ECO:0000256" key="2">
    <source>
        <dbReference type="ARBA" id="ARBA00022840"/>
    </source>
</evidence>
<feature type="domain" description="AAA+ ATPase" evidence="4">
    <location>
        <begin position="242"/>
        <end position="368"/>
    </location>
</feature>
<evidence type="ECO:0000313" key="7">
    <source>
        <dbReference type="EMBL" id="MDG5486617.1"/>
    </source>
</evidence>
<dbReference type="Pfam" id="PF00004">
    <property type="entry name" value="AAA"/>
    <property type="match status" value="2"/>
</dbReference>
<evidence type="ECO:0000313" key="8">
    <source>
        <dbReference type="Proteomes" id="UP001154266"/>
    </source>
</evidence>
<dbReference type="InterPro" id="IPR003959">
    <property type="entry name" value="ATPase_AAA_core"/>
</dbReference>
<dbReference type="InterPro" id="IPR003960">
    <property type="entry name" value="ATPase_AAA_CS"/>
</dbReference>
<dbReference type="PANTHER" id="PTHR23077">
    <property type="entry name" value="AAA-FAMILY ATPASE"/>
    <property type="match status" value="1"/>
</dbReference>
<dbReference type="SMART" id="SM01072">
    <property type="entry name" value="CDC48_2"/>
    <property type="match status" value="1"/>
</dbReference>
<gene>
    <name evidence="7" type="ORF">MNO81_27795</name>
</gene>
<dbReference type="InterPro" id="IPR050168">
    <property type="entry name" value="AAA_ATPase_domain"/>
</dbReference>
<dbReference type="InterPro" id="IPR027417">
    <property type="entry name" value="P-loop_NTPase"/>
</dbReference>
<evidence type="ECO:0000259" key="6">
    <source>
        <dbReference type="SMART" id="SM01073"/>
    </source>
</evidence>
<comment type="similarity">
    <text evidence="3">Belongs to the AAA ATPase family.</text>
</comment>
<dbReference type="SUPFAM" id="SSF52540">
    <property type="entry name" value="P-loop containing nucleoside triphosphate hydrolases"/>
    <property type="match status" value="2"/>
</dbReference>
<sequence>MTLTARLNNSALDTRRGVVRLHPEVIAALGIREWDAVSLTGSRTTAAVAAVAPPGTPTGTALLDDVTLSNAGVREDTTVLVAPVTVYGARSVTLSGSNLATRSISPATLRQALLGKVMTVGDTVSLLPRELGPDIPTSAATSALASSVGITWTSELLTVTGVDPVGPVSVQPNSLVSWGDGVTPSIPASSGQPTVTAAKESTASTVSFDDLKGAHAQASRLIEWLKLALDQPQLLETLGATANLGVLVSGPAGVGKATMVRTVCTDRRLVELDGPEVGALRAEDRLTRVAAAVSTVRDGGGVLLITDIDALLPSPAEPVATLILTELRNAVATRGVAFVATSALPDNVDPRLRAPDLCDRELGLSLPDGAIRKQLLEVLLRDVPAGDLALTEIADRTPGFVVADLCALVREAALRAAARASTDGEPPALTQDDLTGALSVIRPLSRSATEEVSVGSVTLEDVGDMAETKQALTEAVLWPLQHPETFERLGVEPPRGVLLYGPPGCGKTFVVRALASSGRLSVHAVKGAELMDKWVGASEKAVRDLFRRARDSAPSLIFLDELDALAPRRGQSFDSGVTDRVVASLLTELDGIEPLRNVVVLGATNRPDLIDPALLRPGRLEKLVFVEPPDAEARREILRTAGKSVPLADDVDLDALAAGLEGYSAADCVALLRESALTAMRRSIDAAAVTADDVAKARETVRPSLDPVQVESLREFSAAR</sequence>
<name>A0ABT6GZI7_MYCGU</name>